<feature type="signal peptide" evidence="2">
    <location>
        <begin position="1"/>
        <end position="22"/>
    </location>
</feature>
<reference evidence="3 4" key="1">
    <citation type="submission" date="2023-08" db="EMBL/GenBank/DDBJ databases">
        <title>The draft genome sequence of Paracraurococcus sp. LOR1-02.</title>
        <authorList>
            <person name="Kingkaew E."/>
            <person name="Tanasupawat S."/>
        </authorList>
    </citation>
    <scope>NUCLEOTIDE SEQUENCE [LARGE SCALE GENOMIC DNA]</scope>
    <source>
        <strain evidence="3 4">LOR1-02</strain>
    </source>
</reference>
<keyword evidence="2" id="KW-0732">Signal</keyword>
<protein>
    <submittedName>
        <fullName evidence="3">PEP-CTERM sorting domain-containing protein</fullName>
    </submittedName>
</protein>
<feature type="chain" id="PRO_5046784332" evidence="2">
    <location>
        <begin position="23"/>
        <end position="233"/>
    </location>
</feature>
<evidence type="ECO:0000256" key="1">
    <source>
        <dbReference type="SAM" id="MobiDB-lite"/>
    </source>
</evidence>
<name>A0ABT9EA68_9PROT</name>
<dbReference type="EMBL" id="JAUTWS010000070">
    <property type="protein sequence ID" value="MDO9713091.1"/>
    <property type="molecule type" value="Genomic_DNA"/>
</dbReference>
<dbReference type="Proteomes" id="UP001243009">
    <property type="component" value="Unassembled WGS sequence"/>
</dbReference>
<dbReference type="RefSeq" id="WP_305107951.1">
    <property type="nucleotide sequence ID" value="NZ_JAUTWS010000070.1"/>
</dbReference>
<proteinExistence type="predicted"/>
<sequence>MQTCRIAAAALASSIAVGGVQAAPLNGILDIELNGTVGVSGNAGTSLNAAISLVNRTLGWSGPNLAANLVITPSINSVGALVSIVTHFGTFTGIIQTEQSNPGSNGSVVSGYVLGTFTLANPLGASTIGPANLTFTFTETSGTGAAISGTYVMTPSSIPEPMSLAVFGLGLAGLGAVARSKASGADRPASALLPSRAPYPARPYAGAAATPVRQGAGTGRTAAAGGIGRTGRA</sequence>
<evidence type="ECO:0000256" key="2">
    <source>
        <dbReference type="SAM" id="SignalP"/>
    </source>
</evidence>
<organism evidence="3 4">
    <name type="scientific">Paracraurococcus lichenis</name>
    <dbReference type="NCBI Taxonomy" id="3064888"/>
    <lineage>
        <taxon>Bacteria</taxon>
        <taxon>Pseudomonadati</taxon>
        <taxon>Pseudomonadota</taxon>
        <taxon>Alphaproteobacteria</taxon>
        <taxon>Acetobacterales</taxon>
        <taxon>Roseomonadaceae</taxon>
        <taxon>Paracraurococcus</taxon>
    </lineage>
</organism>
<evidence type="ECO:0000313" key="4">
    <source>
        <dbReference type="Proteomes" id="UP001243009"/>
    </source>
</evidence>
<feature type="region of interest" description="Disordered" evidence="1">
    <location>
        <begin position="205"/>
        <end position="233"/>
    </location>
</feature>
<evidence type="ECO:0000313" key="3">
    <source>
        <dbReference type="EMBL" id="MDO9713091.1"/>
    </source>
</evidence>
<gene>
    <name evidence="3" type="ORF">Q7A36_32485</name>
</gene>
<comment type="caution">
    <text evidence="3">The sequence shown here is derived from an EMBL/GenBank/DDBJ whole genome shotgun (WGS) entry which is preliminary data.</text>
</comment>
<accession>A0ABT9EA68</accession>
<keyword evidence="4" id="KW-1185">Reference proteome</keyword>